<feature type="domain" description="F-box associated beta-propeller type 3" evidence="2">
    <location>
        <begin position="85"/>
        <end position="289"/>
    </location>
</feature>
<comment type="caution">
    <text evidence="3">The sequence shown here is derived from an EMBL/GenBank/DDBJ whole genome shotgun (WGS) entry which is preliminary data.</text>
</comment>
<dbReference type="InterPro" id="IPR050796">
    <property type="entry name" value="SCF_F-box_component"/>
</dbReference>
<reference evidence="3" key="1">
    <citation type="journal article" date="2023" name="bioRxiv">
        <title>Improved chromosome-level genome assembly for marigold (Tagetes erecta).</title>
        <authorList>
            <person name="Jiang F."/>
            <person name="Yuan L."/>
            <person name="Wang S."/>
            <person name="Wang H."/>
            <person name="Xu D."/>
            <person name="Wang A."/>
            <person name="Fan W."/>
        </authorList>
    </citation>
    <scope>NUCLEOTIDE SEQUENCE</scope>
    <source>
        <strain evidence="3">WSJ</strain>
        <tissue evidence="3">Leaf</tissue>
    </source>
</reference>
<gene>
    <name evidence="3" type="ORF">QVD17_26229</name>
</gene>
<dbReference type="NCBIfam" id="TIGR01640">
    <property type="entry name" value="F_box_assoc_1"/>
    <property type="match status" value="1"/>
</dbReference>
<dbReference type="PANTHER" id="PTHR31672:SF13">
    <property type="entry name" value="F-BOX PROTEIN CPR30-LIKE"/>
    <property type="match status" value="1"/>
</dbReference>
<evidence type="ECO:0008006" key="5">
    <source>
        <dbReference type="Google" id="ProtNLM"/>
    </source>
</evidence>
<dbReference type="Proteomes" id="UP001229421">
    <property type="component" value="Unassembled WGS sequence"/>
</dbReference>
<accession>A0AAD8NQ49</accession>
<dbReference type="InterPro" id="IPR001810">
    <property type="entry name" value="F-box_dom"/>
</dbReference>
<organism evidence="3 4">
    <name type="scientific">Tagetes erecta</name>
    <name type="common">African marigold</name>
    <dbReference type="NCBI Taxonomy" id="13708"/>
    <lineage>
        <taxon>Eukaryota</taxon>
        <taxon>Viridiplantae</taxon>
        <taxon>Streptophyta</taxon>
        <taxon>Embryophyta</taxon>
        <taxon>Tracheophyta</taxon>
        <taxon>Spermatophyta</taxon>
        <taxon>Magnoliopsida</taxon>
        <taxon>eudicotyledons</taxon>
        <taxon>Gunneridae</taxon>
        <taxon>Pentapetalae</taxon>
        <taxon>asterids</taxon>
        <taxon>campanulids</taxon>
        <taxon>Asterales</taxon>
        <taxon>Asteraceae</taxon>
        <taxon>Asteroideae</taxon>
        <taxon>Heliantheae alliance</taxon>
        <taxon>Tageteae</taxon>
        <taxon>Tagetes</taxon>
    </lineage>
</organism>
<dbReference type="InterPro" id="IPR011043">
    <property type="entry name" value="Gal_Oxase/kelch_b-propeller"/>
</dbReference>
<sequence length="357" mass="41710">MIMAELPFDVITSQILSRLPAKSVVRCKCVCKQWLYFLSTQEFARMHCRNMTTAHNHKLLTIDRRRSCSIQTIDYESLDHASTKIIRSVPFKVRRPSDVLVLASLDGLVCACLSNTSELVIWNPLTGACNKLSNSKSQGFYKPYSDAVGFYKDGSSNDYRIMHIKQRRRSDIRVYIYSQRSDSWRKIRFLKKHRCASYHYLWSSGTFSGDSLYFTVYTYWMAETVIIGFDVNSEKFKEIRFPGVKANERCRGHLVNVENCIHLFATYGFHSREYDLWRMEGEKWLKVAVIPGVENIMTSWPATYVVSKDRWLVLWHYKADVYEIDMKTKDYICVYPGNMLKTLQRAIYIETLVSPSL</sequence>
<dbReference type="AlphaFoldDB" id="A0AAD8NQ49"/>
<protein>
    <recommendedName>
        <fullName evidence="5">F-box domain-containing protein</fullName>
    </recommendedName>
</protein>
<evidence type="ECO:0000313" key="3">
    <source>
        <dbReference type="EMBL" id="KAK1417107.1"/>
    </source>
</evidence>
<feature type="domain" description="F-box" evidence="1">
    <location>
        <begin position="7"/>
        <end position="43"/>
    </location>
</feature>
<evidence type="ECO:0000259" key="1">
    <source>
        <dbReference type="Pfam" id="PF00646"/>
    </source>
</evidence>
<dbReference type="PANTHER" id="PTHR31672">
    <property type="entry name" value="BNACNNG10540D PROTEIN"/>
    <property type="match status" value="1"/>
</dbReference>
<evidence type="ECO:0000313" key="4">
    <source>
        <dbReference type="Proteomes" id="UP001229421"/>
    </source>
</evidence>
<dbReference type="Pfam" id="PF00646">
    <property type="entry name" value="F-box"/>
    <property type="match status" value="1"/>
</dbReference>
<dbReference type="CDD" id="cd22157">
    <property type="entry name" value="F-box_AtFBW1-like"/>
    <property type="match status" value="1"/>
</dbReference>
<dbReference type="Gene3D" id="1.20.1280.50">
    <property type="match status" value="1"/>
</dbReference>
<dbReference type="InterPro" id="IPR013187">
    <property type="entry name" value="F-box-assoc_dom_typ3"/>
</dbReference>
<proteinExistence type="predicted"/>
<dbReference type="EMBL" id="JAUHHV010000007">
    <property type="protein sequence ID" value="KAK1417107.1"/>
    <property type="molecule type" value="Genomic_DNA"/>
</dbReference>
<dbReference type="SUPFAM" id="SSF81383">
    <property type="entry name" value="F-box domain"/>
    <property type="match status" value="1"/>
</dbReference>
<dbReference type="InterPro" id="IPR036047">
    <property type="entry name" value="F-box-like_dom_sf"/>
</dbReference>
<name>A0AAD8NQ49_TARER</name>
<dbReference type="InterPro" id="IPR017451">
    <property type="entry name" value="F-box-assoc_interact_dom"/>
</dbReference>
<dbReference type="Pfam" id="PF08268">
    <property type="entry name" value="FBA_3"/>
    <property type="match status" value="1"/>
</dbReference>
<evidence type="ECO:0000259" key="2">
    <source>
        <dbReference type="Pfam" id="PF08268"/>
    </source>
</evidence>
<keyword evidence="4" id="KW-1185">Reference proteome</keyword>
<dbReference type="SUPFAM" id="SSF50965">
    <property type="entry name" value="Galactose oxidase, central domain"/>
    <property type="match status" value="1"/>
</dbReference>